<reference evidence="2 3" key="1">
    <citation type="submission" date="2023-06" db="EMBL/GenBank/DDBJ databases">
        <title>Actinomycetospora Odt1-22.</title>
        <authorList>
            <person name="Supong K."/>
        </authorList>
    </citation>
    <scope>NUCLEOTIDE SEQUENCE [LARGE SCALE GENOMIC DNA]</scope>
    <source>
        <strain evidence="2 3">Odt1-22</strain>
    </source>
</reference>
<organism evidence="2 3">
    <name type="scientific">Actinomycetospora termitidis</name>
    <dbReference type="NCBI Taxonomy" id="3053470"/>
    <lineage>
        <taxon>Bacteria</taxon>
        <taxon>Bacillati</taxon>
        <taxon>Actinomycetota</taxon>
        <taxon>Actinomycetes</taxon>
        <taxon>Pseudonocardiales</taxon>
        <taxon>Pseudonocardiaceae</taxon>
        <taxon>Actinomycetospora</taxon>
    </lineage>
</organism>
<dbReference type="EMBL" id="JASVWF010000010">
    <property type="protein sequence ID" value="MDL5160226.1"/>
    <property type="molecule type" value="Genomic_DNA"/>
</dbReference>
<keyword evidence="3" id="KW-1185">Reference proteome</keyword>
<evidence type="ECO:0000313" key="3">
    <source>
        <dbReference type="Proteomes" id="UP001231924"/>
    </source>
</evidence>
<dbReference type="RefSeq" id="WP_286056837.1">
    <property type="nucleotide sequence ID" value="NZ_JASVWF010000010.1"/>
</dbReference>
<evidence type="ECO:0000313" key="2">
    <source>
        <dbReference type="EMBL" id="MDL5160226.1"/>
    </source>
</evidence>
<accession>A0ABT7MIE4</accession>
<proteinExistence type="predicted"/>
<gene>
    <name evidence="2" type="ORF">QRT03_29945</name>
</gene>
<sequence length="269" mass="28688">MPVTTDPTHLTGLMTTPRPARSAPRPPQEHPMDAHALAEAVFGRRLSAGERAELDRFWRTDWSTHRLSLADAADHSLAATALAFGTPVFHGSGAGYALTFHPDAEVVDAVRRGLGRPASWRPALITTRSRVLDLVDVEALHPSPAEFLAALDERLAHGPVALTVPAAADVPRHLTTRCDGVATIELVVPGAACPSGAFLDAALVRAGVGHLATTRPYATSAGTGARGPVLDRISAIQKEFGRMRPGAVMLAHRSEWRARRRHAPLHEAS</sequence>
<comment type="caution">
    <text evidence="2">The sequence shown here is derived from an EMBL/GenBank/DDBJ whole genome shotgun (WGS) entry which is preliminary data.</text>
</comment>
<name>A0ABT7MIE4_9PSEU</name>
<protein>
    <submittedName>
        <fullName evidence="2">Uncharacterized protein</fullName>
    </submittedName>
</protein>
<evidence type="ECO:0000256" key="1">
    <source>
        <dbReference type="SAM" id="MobiDB-lite"/>
    </source>
</evidence>
<dbReference type="Proteomes" id="UP001231924">
    <property type="component" value="Unassembled WGS sequence"/>
</dbReference>
<feature type="region of interest" description="Disordered" evidence="1">
    <location>
        <begin position="1"/>
        <end position="32"/>
    </location>
</feature>